<sequence length="102" mass="11977">MRRLRAAVLPSVFLATSGYFIWHAVHGERGLIARDHRLERLQEARLERDRVMVELEAAERRVAGLRGDRLDRDQLDERARQTLNLVGKDEIVVPYEAERRLF</sequence>
<accession>A0ABS6HDS0</accession>
<evidence type="ECO:0000313" key="3">
    <source>
        <dbReference type="Proteomes" id="UP000689967"/>
    </source>
</evidence>
<protein>
    <submittedName>
        <fullName evidence="2">Septum formation initiator family protein</fullName>
    </submittedName>
</protein>
<name>A0ABS6HDS0_9PROT</name>
<keyword evidence="3" id="KW-1185">Reference proteome</keyword>
<evidence type="ECO:0000313" key="2">
    <source>
        <dbReference type="EMBL" id="MBU8546875.1"/>
    </source>
</evidence>
<feature type="coiled-coil region" evidence="1">
    <location>
        <begin position="41"/>
        <end position="68"/>
    </location>
</feature>
<organism evidence="2 3">
    <name type="scientific">Falsiroseomonas oleicola</name>
    <dbReference type="NCBI Taxonomy" id="2801474"/>
    <lineage>
        <taxon>Bacteria</taxon>
        <taxon>Pseudomonadati</taxon>
        <taxon>Pseudomonadota</taxon>
        <taxon>Alphaproteobacteria</taxon>
        <taxon>Acetobacterales</taxon>
        <taxon>Roseomonadaceae</taxon>
        <taxon>Falsiroseomonas</taxon>
    </lineage>
</organism>
<proteinExistence type="predicted"/>
<evidence type="ECO:0000256" key="1">
    <source>
        <dbReference type="SAM" id="Coils"/>
    </source>
</evidence>
<reference evidence="2 3" key="1">
    <citation type="submission" date="2021-01" db="EMBL/GenBank/DDBJ databases">
        <title>Roseomonas sp. nov, a bacterium isolated from an oil production mixture in Yumen Oilfield.</title>
        <authorList>
            <person name="Wu D."/>
        </authorList>
    </citation>
    <scope>NUCLEOTIDE SEQUENCE [LARGE SCALE GENOMIC DNA]</scope>
    <source>
        <strain evidence="2 3">ROY-5-3</strain>
    </source>
</reference>
<keyword evidence="1" id="KW-0175">Coiled coil</keyword>
<gene>
    <name evidence="2" type="ORF">JJQ90_24360</name>
</gene>
<dbReference type="RefSeq" id="WP_216878899.1">
    <property type="nucleotide sequence ID" value="NZ_JAERQM010000010.1"/>
</dbReference>
<comment type="caution">
    <text evidence="2">The sequence shown here is derived from an EMBL/GenBank/DDBJ whole genome shotgun (WGS) entry which is preliminary data.</text>
</comment>
<dbReference type="EMBL" id="JAERQM010000010">
    <property type="protein sequence ID" value="MBU8546875.1"/>
    <property type="molecule type" value="Genomic_DNA"/>
</dbReference>
<dbReference type="Proteomes" id="UP000689967">
    <property type="component" value="Unassembled WGS sequence"/>
</dbReference>